<dbReference type="EMBL" id="SOQX01000005">
    <property type="protein sequence ID" value="TDY00467.1"/>
    <property type="molecule type" value="Genomic_DNA"/>
</dbReference>
<dbReference type="Gene3D" id="2.40.160.20">
    <property type="match status" value="1"/>
</dbReference>
<dbReference type="AlphaFoldDB" id="A0A4R8IS73"/>
<evidence type="ECO:0000256" key="2">
    <source>
        <dbReference type="SAM" id="SignalP"/>
    </source>
</evidence>
<dbReference type="InterPro" id="IPR011250">
    <property type="entry name" value="OMP/PagP_B-barrel"/>
</dbReference>
<dbReference type="Proteomes" id="UP000294914">
    <property type="component" value="Unassembled WGS sequence"/>
</dbReference>
<keyword evidence="5" id="KW-1185">Reference proteome</keyword>
<proteinExistence type="predicted"/>
<feature type="domain" description="Outer membrane protein beta-barrel" evidence="3">
    <location>
        <begin position="11"/>
        <end position="190"/>
    </location>
</feature>
<gene>
    <name evidence="4" type="ORF">EDC23_1968</name>
</gene>
<reference evidence="4 5" key="1">
    <citation type="submission" date="2019-03" db="EMBL/GenBank/DDBJ databases">
        <title>Genomic Encyclopedia of Type Strains, Phase IV (KMG-IV): sequencing the most valuable type-strain genomes for metagenomic binning, comparative biology and taxonomic classification.</title>
        <authorList>
            <person name="Goeker M."/>
        </authorList>
    </citation>
    <scope>NUCLEOTIDE SEQUENCE [LARGE SCALE GENOMIC DNA]</scope>
    <source>
        <strain evidence="4 5">DSM 16326</strain>
    </source>
</reference>
<dbReference type="RefSeq" id="WP_166668824.1">
    <property type="nucleotide sequence ID" value="NZ_SOQX01000005.1"/>
</dbReference>
<evidence type="ECO:0000256" key="1">
    <source>
        <dbReference type="ARBA" id="ARBA00022729"/>
    </source>
</evidence>
<protein>
    <submittedName>
        <fullName evidence="4">Outer membrane protein with beta-barrel domain</fullName>
    </submittedName>
</protein>
<evidence type="ECO:0000313" key="4">
    <source>
        <dbReference type="EMBL" id="TDY00467.1"/>
    </source>
</evidence>
<dbReference type="SUPFAM" id="SSF56925">
    <property type="entry name" value="OMPA-like"/>
    <property type="match status" value="1"/>
</dbReference>
<comment type="caution">
    <text evidence="4">The sequence shown here is derived from an EMBL/GenBank/DDBJ whole genome shotgun (WGS) entry which is preliminary data.</text>
</comment>
<feature type="chain" id="PRO_5021017992" evidence="2">
    <location>
        <begin position="24"/>
        <end position="191"/>
    </location>
</feature>
<name>A0A4R8IS73_9GAMM</name>
<dbReference type="InterPro" id="IPR027385">
    <property type="entry name" value="Beta-barrel_OMP"/>
</dbReference>
<keyword evidence="1 2" id="KW-0732">Signal</keyword>
<sequence>MRSSIKQTVLLVGLLGLALSATAVERNHSIVLKSGIYTLDTTRQTILSNKTTYEDDVDSELALEYEYRINDHVGVGVEYTTFTGNFIVLDTPGETDSELLMVNARRYFDMGQHVKPYFGGGLGFSRVEMSGAIGGDASGMGLQGMVGVEFPFDRFGLVAEYKFISSEPDDGSGEEVDLSGSGLFFGALVRF</sequence>
<evidence type="ECO:0000313" key="5">
    <source>
        <dbReference type="Proteomes" id="UP000294914"/>
    </source>
</evidence>
<feature type="signal peptide" evidence="2">
    <location>
        <begin position="1"/>
        <end position="23"/>
    </location>
</feature>
<accession>A0A4R8IS73</accession>
<evidence type="ECO:0000259" key="3">
    <source>
        <dbReference type="Pfam" id="PF13505"/>
    </source>
</evidence>
<organism evidence="4 5">
    <name type="scientific">Thiohalophilus thiocyanatoxydans</name>
    <dbReference type="NCBI Taxonomy" id="381308"/>
    <lineage>
        <taxon>Bacteria</taxon>
        <taxon>Pseudomonadati</taxon>
        <taxon>Pseudomonadota</taxon>
        <taxon>Gammaproteobacteria</taxon>
        <taxon>Thiohalomonadales</taxon>
        <taxon>Thiohalophilaceae</taxon>
        <taxon>Thiohalophilus</taxon>
    </lineage>
</organism>
<dbReference type="Pfam" id="PF13505">
    <property type="entry name" value="OMP_b-brl"/>
    <property type="match status" value="1"/>
</dbReference>